<dbReference type="RefSeq" id="WP_063092850.1">
    <property type="nucleotide sequence ID" value="NZ_LPXL01000044.1"/>
</dbReference>
<dbReference type="EMBL" id="LPXL01000044">
    <property type="protein sequence ID" value="KZC99997.1"/>
    <property type="molecule type" value="Genomic_DNA"/>
</dbReference>
<dbReference type="InterPro" id="IPR011990">
    <property type="entry name" value="TPR-like_helical_dom_sf"/>
</dbReference>
<dbReference type="Gene3D" id="1.25.40.10">
    <property type="entry name" value="Tetratricopeptide repeat domain"/>
    <property type="match status" value="1"/>
</dbReference>
<comment type="caution">
    <text evidence="1">The sequence shown here is derived from an EMBL/GenBank/DDBJ whole genome shotgun (WGS) entry which is preliminary data.</text>
</comment>
<protein>
    <recommendedName>
        <fullName evidence="3">Tetratricopeptide repeat-containing protein</fullName>
    </recommendedName>
</protein>
<organism evidence="1 2">
    <name type="scientific">Thalassospira xiamenensis</name>
    <dbReference type="NCBI Taxonomy" id="220697"/>
    <lineage>
        <taxon>Bacteria</taxon>
        <taxon>Pseudomonadati</taxon>
        <taxon>Pseudomonadota</taxon>
        <taxon>Alphaproteobacteria</taxon>
        <taxon>Rhodospirillales</taxon>
        <taxon>Thalassospiraceae</taxon>
        <taxon>Thalassospira</taxon>
    </lineage>
</organism>
<gene>
    <name evidence="1" type="ORF">AUP40_21880</name>
</gene>
<reference evidence="1 2" key="1">
    <citation type="submission" date="2015-12" db="EMBL/GenBank/DDBJ databases">
        <title>Genome sequence of Thalassospira xiamenensis MCCC 1A03005.</title>
        <authorList>
            <person name="Lu L."/>
            <person name="Lai Q."/>
            <person name="Shao Z."/>
            <person name="Qian P."/>
        </authorList>
    </citation>
    <scope>NUCLEOTIDE SEQUENCE [LARGE SCALE GENOMIC DNA]</scope>
    <source>
        <strain evidence="1 2">MCCC 1A03005</strain>
    </source>
</reference>
<evidence type="ECO:0000313" key="2">
    <source>
        <dbReference type="Proteomes" id="UP000076167"/>
    </source>
</evidence>
<name>A0ABR5XY60_9PROT</name>
<sequence>MGELSPQIHIPKCHRDQFGALLQAFGLKVPIATHELNMLYDCSGAHLEIVRTFIEDANLRGISTTSLPSETTDALVTILQRYLTESGFSGSDSETILAAAAICGQNIVAEEVACVSGADLPEVARSIETAMRWKLLEENLGGPRFRHEITRHYFERNHHSDRLRLHATYARCLQKMRPAEFGLHFNHLRKAGLIHDAGVAYCLWTIRSAVMHTVADLPALDWSAPSWQQAQYLGRTLNEILKAIDLYREGQYELAHKQLLAIDDAVPDQLMAERDGLMAMCLLQSLEQADRARAATLLEPWRDKLQQASDTWVRLMMSLMFAQIQLSQFSEARQLERGVLRRLQKYRLHDEGVRHLLNRFRAASCMLHANEIALPRTERLIEEMENLPVGERYIENNTYFVALTNASSLELTAGNYEKSARYAERALKLRGTASTSKFQSFVPALSNLLVAHALVRPSQIENIVSVYESTGKTRPEDEDNLLYRNNQASVLIMAGRFKQAKDMLTEDYLSMKMMPDCDGYFFYFTTQNLALTEYLTGNSENATALLDEACEREDDLLPDCVSYLVQRNLYIREIWEANAKLTLSEQNGLLTEKANIKGKIGPCWSFYGRMPLFTPIEIWSLM</sequence>
<accession>A0ABR5XY60</accession>
<dbReference type="SUPFAM" id="SSF48452">
    <property type="entry name" value="TPR-like"/>
    <property type="match status" value="1"/>
</dbReference>
<dbReference type="Proteomes" id="UP000076167">
    <property type="component" value="Unassembled WGS sequence"/>
</dbReference>
<evidence type="ECO:0000313" key="1">
    <source>
        <dbReference type="EMBL" id="KZC99997.1"/>
    </source>
</evidence>
<evidence type="ECO:0008006" key="3">
    <source>
        <dbReference type="Google" id="ProtNLM"/>
    </source>
</evidence>
<proteinExistence type="predicted"/>
<keyword evidence="2" id="KW-1185">Reference proteome</keyword>